<dbReference type="PATRIC" id="fig|1590.142.peg.2890"/>
<dbReference type="SUPFAM" id="SSF50249">
    <property type="entry name" value="Nucleic acid-binding proteins"/>
    <property type="match status" value="1"/>
</dbReference>
<dbReference type="Gene3D" id="2.40.50.140">
    <property type="entry name" value="Nucleic acid-binding proteins"/>
    <property type="match status" value="1"/>
</dbReference>
<dbReference type="InterPro" id="IPR012340">
    <property type="entry name" value="NA-bd_OB-fold"/>
</dbReference>
<dbReference type="PROSITE" id="PS50926">
    <property type="entry name" value="TRAM"/>
    <property type="match status" value="1"/>
</dbReference>
<evidence type="ECO:0000259" key="7">
    <source>
        <dbReference type="PROSITE" id="PS50926"/>
    </source>
</evidence>
<dbReference type="EC" id="2.1.1.35" evidence="8"/>
<evidence type="ECO:0000256" key="3">
    <source>
        <dbReference type="ARBA" id="ARBA00022691"/>
    </source>
</evidence>
<dbReference type="Proteomes" id="UP000094892">
    <property type="component" value="Unassembled WGS sequence"/>
</dbReference>
<dbReference type="Gene3D" id="2.40.50.1070">
    <property type="match status" value="1"/>
</dbReference>
<dbReference type="AlphaFoldDB" id="A0A166G2P7"/>
<organism evidence="8 10">
    <name type="scientific">Lactiplantibacillus plantarum</name>
    <name type="common">Lactobacillus plantarum</name>
    <dbReference type="NCBI Taxonomy" id="1590"/>
    <lineage>
        <taxon>Bacteria</taxon>
        <taxon>Bacillati</taxon>
        <taxon>Bacillota</taxon>
        <taxon>Bacilli</taxon>
        <taxon>Lactobacillales</taxon>
        <taxon>Lactobacillaceae</taxon>
        <taxon>Lactiplantibacillus</taxon>
    </lineage>
</organism>
<dbReference type="FunFam" id="2.40.50.1070:FF:000003">
    <property type="entry name" value="23S rRNA (Uracil-5-)-methyltransferase RumA"/>
    <property type="match status" value="1"/>
</dbReference>
<feature type="binding site" evidence="4">
    <location>
        <position position="411"/>
    </location>
    <ligand>
        <name>S-adenosyl-L-methionine</name>
        <dbReference type="ChEBI" id="CHEBI:59789"/>
    </ligand>
</feature>
<dbReference type="Gene3D" id="3.40.50.150">
    <property type="entry name" value="Vaccinia Virus protein VP39"/>
    <property type="match status" value="1"/>
</dbReference>
<gene>
    <name evidence="8" type="primary">trmA</name>
    <name evidence="9" type="synonym">rlmD</name>
    <name evidence="9" type="ORF">JH395_02115</name>
    <name evidence="8" type="ORF">LPJSA22_02921</name>
</gene>
<dbReference type="EMBL" id="MCOL01000001">
    <property type="protein sequence ID" value="ODO62903.1"/>
    <property type="molecule type" value="Genomic_DNA"/>
</dbReference>
<dbReference type="GO" id="GO:0070041">
    <property type="term" value="F:rRNA (uridine-C5-)-methyltransferase activity"/>
    <property type="evidence" value="ECO:0007669"/>
    <property type="project" value="TreeGrafter"/>
</dbReference>
<dbReference type="FunFam" id="3.40.50.150:FF:000009">
    <property type="entry name" value="23S rRNA (Uracil(1939)-C(5))-methyltransferase RlmD"/>
    <property type="match status" value="1"/>
</dbReference>
<reference evidence="8 10" key="1">
    <citation type="submission" date="2016-08" db="EMBL/GenBank/DDBJ databases">
        <title>Genome sequencing of Lactobacillus plantarum JSA22, isolated from fermented soybean paste.</title>
        <authorList>
            <person name="Choi H.S."/>
        </authorList>
    </citation>
    <scope>NUCLEOTIDE SEQUENCE [LARGE SCALE GENOMIC DNA]</scope>
    <source>
        <strain evidence="8 10">JSA22</strain>
    </source>
</reference>
<keyword evidence="1 4" id="KW-0489">Methyltransferase</keyword>
<keyword evidence="2 4" id="KW-0808">Transferase</keyword>
<dbReference type="Pfam" id="PF05958">
    <property type="entry name" value="tRNA_U5-meth_tr"/>
    <property type="match status" value="1"/>
</dbReference>
<dbReference type="EMBL" id="CP066817">
    <property type="protein sequence ID" value="QQM61372.1"/>
    <property type="molecule type" value="Genomic_DNA"/>
</dbReference>
<feature type="binding site" evidence="4">
    <location>
        <position position="342"/>
    </location>
    <ligand>
        <name>S-adenosyl-L-methionine</name>
        <dbReference type="ChEBI" id="CHEBI:59789"/>
    </ligand>
</feature>
<evidence type="ECO:0000313" key="11">
    <source>
        <dbReference type="Proteomes" id="UP000595466"/>
    </source>
</evidence>
<proteinExistence type="inferred from homology"/>
<feature type="active site" description="Nucleophile" evidence="4">
    <location>
        <position position="438"/>
    </location>
</feature>
<reference evidence="9 11" key="2">
    <citation type="submission" date="2020-12" db="EMBL/GenBank/DDBJ databases">
        <title>Whole genome sequencing of Lactobacillus plantarum PC518.</title>
        <authorList>
            <person name="Guo Q."/>
        </authorList>
    </citation>
    <scope>NUCLEOTIDE SEQUENCE [LARGE SCALE GENOMIC DNA]</scope>
    <source>
        <strain evidence="9 11">PC518</strain>
    </source>
</reference>
<keyword evidence="3 4" id="KW-0949">S-adenosyl-L-methionine</keyword>
<dbReference type="PROSITE" id="PS01230">
    <property type="entry name" value="TRMA_1"/>
    <property type="match status" value="1"/>
</dbReference>
<dbReference type="Pfam" id="PF01938">
    <property type="entry name" value="TRAM"/>
    <property type="match status" value="1"/>
</dbReference>
<protein>
    <submittedName>
        <fullName evidence="9">23S rRNA (Uracil(1939)-C(5))-methyltransferase RlmD</fullName>
        <ecNumber evidence="9">2.1.1.190</ecNumber>
    </submittedName>
    <submittedName>
        <fullName evidence="8">tRNA (Uracil(54)-C(5))-methyltransferase</fullName>
        <ecNumber evidence="8">2.1.1.35</ecNumber>
    </submittedName>
</protein>
<dbReference type="OMA" id="SCQWLEK"/>
<sequence>MPQSNHYSHQSRSHNDRRRQQPDEKVQATVNIGQRFPLTIRRLGINGEGIGYYKHVITFVKGALPEEVVVAEVTAVHPRYLEAKIRSIRKPSPDRVDPRDAYAGEVGGFELEHLDYPAQLAFKQDLIRQALEKYRPAGYRHYDVRPTIGMTNPYEYRNKAQFQVRLIDGHVAAGLYKENSHDLVDLPTCSVQMPATMTVMRQVVAWLEELQVPIYDEEHNSGIVKTIVVREAAATGEIQLVFITNTPKLPKKHQLLMKIAEKLPMVVSVMQNINAGKTSLIWGDQTTLLAGKPTITEELDGLVFDLSARAFFQLNPQQTKKLYRLAREALNLAPNETLVDAYSGVGTIGLSLADVAKEVRGMDTIPAAVADANANAQRNQITNAHYEVGEAEVLLPQWLASGFAPDAMVVDPPRTGLDNVLIDAILQSAPEKLVYISCNPSTLAQDLQALTRGYQVDYIQSIDMFPQTARCEAVVRFTKRH</sequence>
<dbReference type="PROSITE" id="PS51687">
    <property type="entry name" value="SAM_MT_RNA_M5U"/>
    <property type="match status" value="1"/>
</dbReference>
<dbReference type="InterPro" id="IPR010280">
    <property type="entry name" value="U5_MeTrfase_fam"/>
</dbReference>
<dbReference type="KEGG" id="lpb:SH83_13475"/>
<dbReference type="InterPro" id="IPR030390">
    <property type="entry name" value="MeTrfase_TrmA_AS"/>
</dbReference>
<evidence type="ECO:0000313" key="10">
    <source>
        <dbReference type="Proteomes" id="UP000094892"/>
    </source>
</evidence>
<comment type="similarity">
    <text evidence="4">Belongs to the class I-like SAM-binding methyltransferase superfamily. RNA M5U methyltransferase family.</text>
</comment>
<dbReference type="Proteomes" id="UP000595466">
    <property type="component" value="Chromosome"/>
</dbReference>
<dbReference type="GO" id="GO:0030697">
    <property type="term" value="F:tRNA (uracil(54)-C5)-methyltransferase activity, S-adenosyl methionine-dependent"/>
    <property type="evidence" value="ECO:0007669"/>
    <property type="project" value="UniProtKB-EC"/>
</dbReference>
<feature type="active site" evidence="5">
    <location>
        <position position="438"/>
    </location>
</feature>
<name>A0A166G2P7_LACPN</name>
<dbReference type="EC" id="2.1.1.190" evidence="9"/>
<feature type="binding site" evidence="4">
    <location>
        <position position="313"/>
    </location>
    <ligand>
        <name>S-adenosyl-L-methionine</name>
        <dbReference type="ChEBI" id="CHEBI:59789"/>
    </ligand>
</feature>
<dbReference type="InterPro" id="IPR002792">
    <property type="entry name" value="TRAM_dom"/>
</dbReference>
<evidence type="ECO:0000313" key="9">
    <source>
        <dbReference type="EMBL" id="QQM61372.1"/>
    </source>
</evidence>
<feature type="binding site" evidence="4">
    <location>
        <position position="363"/>
    </location>
    <ligand>
        <name>S-adenosyl-L-methionine</name>
        <dbReference type="ChEBI" id="CHEBI:59789"/>
    </ligand>
</feature>
<dbReference type="RefSeq" id="WP_003642454.1">
    <property type="nucleotide sequence ID" value="NZ_AP028145.1"/>
</dbReference>
<evidence type="ECO:0000256" key="5">
    <source>
        <dbReference type="PROSITE-ProRule" id="PRU10015"/>
    </source>
</evidence>
<dbReference type="SUPFAM" id="SSF53335">
    <property type="entry name" value="S-adenosyl-L-methionine-dependent methyltransferases"/>
    <property type="match status" value="1"/>
</dbReference>
<dbReference type="GO" id="GO:0070475">
    <property type="term" value="P:rRNA base methylation"/>
    <property type="evidence" value="ECO:0007669"/>
    <property type="project" value="TreeGrafter"/>
</dbReference>
<evidence type="ECO:0000256" key="2">
    <source>
        <dbReference type="ARBA" id="ARBA00022679"/>
    </source>
</evidence>
<evidence type="ECO:0000256" key="6">
    <source>
        <dbReference type="SAM" id="MobiDB-lite"/>
    </source>
</evidence>
<feature type="region of interest" description="Disordered" evidence="6">
    <location>
        <begin position="1"/>
        <end position="28"/>
    </location>
</feature>
<dbReference type="PANTHER" id="PTHR11061:SF45">
    <property type="match status" value="1"/>
</dbReference>
<dbReference type="PANTHER" id="PTHR11061">
    <property type="entry name" value="RNA M5U METHYLTRANSFERASE"/>
    <property type="match status" value="1"/>
</dbReference>
<dbReference type="NCBIfam" id="TIGR00479">
    <property type="entry name" value="rumA"/>
    <property type="match status" value="1"/>
</dbReference>
<evidence type="ECO:0000256" key="4">
    <source>
        <dbReference type="PROSITE-ProRule" id="PRU01024"/>
    </source>
</evidence>
<accession>A0A166G2P7</accession>
<evidence type="ECO:0000313" key="8">
    <source>
        <dbReference type="EMBL" id="ODO62903.1"/>
    </source>
</evidence>
<dbReference type="SMR" id="A0A166G2P7"/>
<evidence type="ECO:0000256" key="1">
    <source>
        <dbReference type="ARBA" id="ARBA00022603"/>
    </source>
</evidence>
<dbReference type="InterPro" id="IPR029063">
    <property type="entry name" value="SAM-dependent_MTases_sf"/>
</dbReference>
<feature type="domain" description="TRAM" evidence="7">
    <location>
        <begin position="29"/>
        <end position="87"/>
    </location>
</feature>